<evidence type="ECO:0000313" key="2">
    <source>
        <dbReference type="EnsemblPlants" id="AET1Gv20135800.3"/>
    </source>
</evidence>
<feature type="compositionally biased region" description="Low complexity" evidence="1">
    <location>
        <begin position="9"/>
        <end position="25"/>
    </location>
</feature>
<name>A0A452XRS8_AEGTS</name>
<dbReference type="Gramene" id="AET1Gv20135800.3">
    <property type="protein sequence ID" value="AET1Gv20135800.3"/>
    <property type="gene ID" value="AET1Gv20135800"/>
</dbReference>
<dbReference type="Proteomes" id="UP000015105">
    <property type="component" value="Chromosome 1D"/>
</dbReference>
<keyword evidence="3" id="KW-1185">Reference proteome</keyword>
<dbReference type="EnsemblPlants" id="AET1Gv20135800.3">
    <property type="protein sequence ID" value="AET1Gv20135800.3"/>
    <property type="gene ID" value="AET1Gv20135800"/>
</dbReference>
<reference evidence="3" key="2">
    <citation type="journal article" date="2017" name="Nat. Plants">
        <title>The Aegilops tauschii genome reveals multiple impacts of transposons.</title>
        <authorList>
            <person name="Zhao G."/>
            <person name="Zou C."/>
            <person name="Li K."/>
            <person name="Wang K."/>
            <person name="Li T."/>
            <person name="Gao L."/>
            <person name="Zhang X."/>
            <person name="Wang H."/>
            <person name="Yang Z."/>
            <person name="Liu X."/>
            <person name="Jiang W."/>
            <person name="Mao L."/>
            <person name="Kong X."/>
            <person name="Jiao Y."/>
            <person name="Jia J."/>
        </authorList>
    </citation>
    <scope>NUCLEOTIDE SEQUENCE [LARGE SCALE GENOMIC DNA]</scope>
    <source>
        <strain evidence="3">cv. AL8/78</strain>
    </source>
</reference>
<organism evidence="2 3">
    <name type="scientific">Aegilops tauschii subsp. strangulata</name>
    <name type="common">Goatgrass</name>
    <dbReference type="NCBI Taxonomy" id="200361"/>
    <lineage>
        <taxon>Eukaryota</taxon>
        <taxon>Viridiplantae</taxon>
        <taxon>Streptophyta</taxon>
        <taxon>Embryophyta</taxon>
        <taxon>Tracheophyta</taxon>
        <taxon>Spermatophyta</taxon>
        <taxon>Magnoliopsida</taxon>
        <taxon>Liliopsida</taxon>
        <taxon>Poales</taxon>
        <taxon>Poaceae</taxon>
        <taxon>BOP clade</taxon>
        <taxon>Pooideae</taxon>
        <taxon>Triticodae</taxon>
        <taxon>Triticeae</taxon>
        <taxon>Triticinae</taxon>
        <taxon>Aegilops</taxon>
    </lineage>
</organism>
<protein>
    <submittedName>
        <fullName evidence="2">Uncharacterized protein</fullName>
    </submittedName>
</protein>
<reference evidence="3" key="1">
    <citation type="journal article" date="2014" name="Science">
        <title>Ancient hybridizations among the ancestral genomes of bread wheat.</title>
        <authorList>
            <consortium name="International Wheat Genome Sequencing Consortium,"/>
            <person name="Marcussen T."/>
            <person name="Sandve S.R."/>
            <person name="Heier L."/>
            <person name="Spannagl M."/>
            <person name="Pfeifer M."/>
            <person name="Jakobsen K.S."/>
            <person name="Wulff B.B."/>
            <person name="Steuernagel B."/>
            <person name="Mayer K.F."/>
            <person name="Olsen O.A."/>
        </authorList>
    </citation>
    <scope>NUCLEOTIDE SEQUENCE [LARGE SCALE GENOMIC DNA]</scope>
    <source>
        <strain evidence="3">cv. AL8/78</strain>
    </source>
</reference>
<reference evidence="2" key="4">
    <citation type="submission" date="2019-03" db="UniProtKB">
        <authorList>
            <consortium name="EnsemblPlants"/>
        </authorList>
    </citation>
    <scope>IDENTIFICATION</scope>
</reference>
<feature type="region of interest" description="Disordered" evidence="1">
    <location>
        <begin position="1"/>
        <end position="55"/>
    </location>
</feature>
<accession>A0A452XRS8</accession>
<reference evidence="2" key="3">
    <citation type="journal article" date="2017" name="Nature">
        <title>Genome sequence of the progenitor of the wheat D genome Aegilops tauschii.</title>
        <authorList>
            <person name="Luo M.C."/>
            <person name="Gu Y.Q."/>
            <person name="Puiu D."/>
            <person name="Wang H."/>
            <person name="Twardziok S.O."/>
            <person name="Deal K.R."/>
            <person name="Huo N."/>
            <person name="Zhu T."/>
            <person name="Wang L."/>
            <person name="Wang Y."/>
            <person name="McGuire P.E."/>
            <person name="Liu S."/>
            <person name="Long H."/>
            <person name="Ramasamy R.K."/>
            <person name="Rodriguez J.C."/>
            <person name="Van S.L."/>
            <person name="Yuan L."/>
            <person name="Wang Z."/>
            <person name="Xia Z."/>
            <person name="Xiao L."/>
            <person name="Anderson O.D."/>
            <person name="Ouyang S."/>
            <person name="Liang Y."/>
            <person name="Zimin A.V."/>
            <person name="Pertea G."/>
            <person name="Qi P."/>
            <person name="Bennetzen J.L."/>
            <person name="Dai X."/>
            <person name="Dawson M.W."/>
            <person name="Muller H.G."/>
            <person name="Kugler K."/>
            <person name="Rivarola-Duarte L."/>
            <person name="Spannagl M."/>
            <person name="Mayer K.F.X."/>
            <person name="Lu F.H."/>
            <person name="Bevan M.W."/>
            <person name="Leroy P."/>
            <person name="Li P."/>
            <person name="You F.M."/>
            <person name="Sun Q."/>
            <person name="Liu Z."/>
            <person name="Lyons E."/>
            <person name="Wicker T."/>
            <person name="Salzberg S.L."/>
            <person name="Devos K.M."/>
            <person name="Dvorak J."/>
        </authorList>
    </citation>
    <scope>NUCLEOTIDE SEQUENCE [LARGE SCALE GENOMIC DNA]</scope>
    <source>
        <strain evidence="2">cv. AL8/78</strain>
    </source>
</reference>
<sequence length="103" mass="10712">RSSTPTPPTTSAILSASRRSTTTRLRTAKEAGSRNRPHCPAPRSAAAAPEAPAVAGGRPASIACLSLREGTAARSSSASFPCTINFSCLIRSSFIHHFAAEVY</sequence>
<evidence type="ECO:0000256" key="1">
    <source>
        <dbReference type="SAM" id="MobiDB-lite"/>
    </source>
</evidence>
<feature type="compositionally biased region" description="Low complexity" evidence="1">
    <location>
        <begin position="41"/>
        <end position="55"/>
    </location>
</feature>
<evidence type="ECO:0000313" key="3">
    <source>
        <dbReference type="Proteomes" id="UP000015105"/>
    </source>
</evidence>
<proteinExistence type="predicted"/>
<reference evidence="2" key="5">
    <citation type="journal article" date="2021" name="G3 (Bethesda)">
        <title>Aegilops tauschii genome assembly Aet v5.0 features greater sequence contiguity and improved annotation.</title>
        <authorList>
            <person name="Wang L."/>
            <person name="Zhu T."/>
            <person name="Rodriguez J.C."/>
            <person name="Deal K.R."/>
            <person name="Dubcovsky J."/>
            <person name="McGuire P.E."/>
            <person name="Lux T."/>
            <person name="Spannagl M."/>
            <person name="Mayer K.F.X."/>
            <person name="Baldrich P."/>
            <person name="Meyers B.C."/>
            <person name="Huo N."/>
            <person name="Gu Y.Q."/>
            <person name="Zhou H."/>
            <person name="Devos K.M."/>
            <person name="Bennetzen J.L."/>
            <person name="Unver T."/>
            <person name="Budak H."/>
            <person name="Gulick P.J."/>
            <person name="Galiba G."/>
            <person name="Kalapos B."/>
            <person name="Nelson D.R."/>
            <person name="Li P."/>
            <person name="You F.M."/>
            <person name="Luo M.C."/>
            <person name="Dvorak J."/>
        </authorList>
    </citation>
    <scope>NUCLEOTIDE SEQUENCE [LARGE SCALE GENOMIC DNA]</scope>
    <source>
        <strain evidence="2">cv. AL8/78</strain>
    </source>
</reference>
<dbReference type="AlphaFoldDB" id="A0A452XRS8"/>